<dbReference type="Proteomes" id="UP000199672">
    <property type="component" value="Unassembled WGS sequence"/>
</dbReference>
<dbReference type="EMBL" id="FOMH01000016">
    <property type="protein sequence ID" value="SFD96207.1"/>
    <property type="molecule type" value="Genomic_DNA"/>
</dbReference>
<evidence type="ECO:0000313" key="2">
    <source>
        <dbReference type="Proteomes" id="UP000199672"/>
    </source>
</evidence>
<evidence type="ECO:0000313" key="1">
    <source>
        <dbReference type="EMBL" id="SFD96207.1"/>
    </source>
</evidence>
<evidence type="ECO:0008006" key="3">
    <source>
        <dbReference type="Google" id="ProtNLM"/>
    </source>
</evidence>
<dbReference type="InterPro" id="IPR029058">
    <property type="entry name" value="AB_hydrolase_fold"/>
</dbReference>
<keyword evidence="2" id="KW-1185">Reference proteome</keyword>
<protein>
    <recommendedName>
        <fullName evidence="3">Alpha/beta hydrolase family protein</fullName>
    </recommendedName>
</protein>
<accession>A0A1I1WM11</accession>
<organism evidence="1 2">
    <name type="scientific">Flavobacterium phragmitis</name>
    <dbReference type="NCBI Taxonomy" id="739143"/>
    <lineage>
        <taxon>Bacteria</taxon>
        <taxon>Pseudomonadati</taxon>
        <taxon>Bacteroidota</taxon>
        <taxon>Flavobacteriia</taxon>
        <taxon>Flavobacteriales</taxon>
        <taxon>Flavobacteriaceae</taxon>
        <taxon>Flavobacterium</taxon>
    </lineage>
</organism>
<dbReference type="RefSeq" id="WP_091498223.1">
    <property type="nucleotide sequence ID" value="NZ_FOMH01000016.1"/>
</dbReference>
<dbReference type="OrthoDB" id="994689at2"/>
<reference evidence="2" key="1">
    <citation type="submission" date="2016-10" db="EMBL/GenBank/DDBJ databases">
        <authorList>
            <person name="Varghese N."/>
            <person name="Submissions S."/>
        </authorList>
    </citation>
    <scope>NUCLEOTIDE SEQUENCE [LARGE SCALE GENOMIC DNA]</scope>
    <source>
        <strain evidence="2">CGMCC 1.10370</strain>
    </source>
</reference>
<dbReference type="SUPFAM" id="SSF53474">
    <property type="entry name" value="alpha/beta-Hydrolases"/>
    <property type="match status" value="1"/>
</dbReference>
<dbReference type="STRING" id="739143.SAMN05216297_11638"/>
<name>A0A1I1WM11_9FLAO</name>
<dbReference type="AlphaFoldDB" id="A0A1I1WM11"/>
<gene>
    <name evidence="1" type="ORF">SAMN05216297_11638</name>
</gene>
<dbReference type="Gene3D" id="3.40.50.1820">
    <property type="entry name" value="alpha/beta hydrolase"/>
    <property type="match status" value="1"/>
</dbReference>
<sequence length="534" mass="60345">MSTKFRLLFFISFLSLSGYSQIWQWSVKVNTTISAETNDHPQAFLWIPENCKQVKGIVFGQHNMIEEGILEHSYFRKVLAELGFAAIWVTPVISWTYDTTKNEDKIIENVFQSLAEVSGYKELAQVPIVPIGHSAMASFPWNYAAFNPQRTLALVSIHGDAPQSTLIGSGKPNPDWGNRNIDGIPALFIMGEYEWWEARIQPAYKYIAKHPKSVITLFADAGHGHFDYSDELVKYMADYIKAAAIRRLPSKSEISGFTTLKEVEPSSGWLMDKWRKDSISQAVPASFDKFNGNRATSSWVFNKKMAMATESFYARARGKKQQFIGFKQNGKIVESVKNHANFQPKFVPNADGITFNLSAFFSDSTHTKSASSHAVTKLQLDRICGPVKKVNDSTFQISFDKLGFNNTKRSSDIWLLAHNEGDENYKSAVQQVNIKFPLFNKSGKQQTIQFNALKDVTAKVKAVPLKAVSDQNTTVRFYVKEGPAFIRENTLYFSKIPPKSKFPIKVTVVAWQYGNQTDLQSATPVENHFFIKKE</sequence>
<proteinExistence type="predicted"/>